<evidence type="ECO:0000313" key="1">
    <source>
        <dbReference type="EMBL" id="MCD9879525.1"/>
    </source>
</evidence>
<sequence length="273" mass="29848">MTEEPAADREAVLARLDLTTPHSARVWNYWLGGKDNYAPDRAMGDQVLQYFPEIVDAARADRAFLGRAVRHLVGEAGIRQFLDLGTGLPSADNTHEVAQRLAPDTRIVYVDNDPLVLVHAQALLTSSPEGVTDYLDGDVHAPGPILEGAARTLDFKQPMALMLLGIMQFVNNDEQAYEIVDRLVAALPSGSYLALAHPTAEVHTEAMTAAVASWNEQGSAPMKLRSREQLLRFFDGLDLLEPGVVSCSRWHAQPPEVGEIVDVTQFCGVARKP</sequence>
<keyword evidence="1" id="KW-0808">Transferase</keyword>
<accession>A0A9Q3ZEK9</accession>
<name>A0A9Q3ZEK9_9ACTN</name>
<dbReference type="InterPro" id="IPR029063">
    <property type="entry name" value="SAM-dependent_MTases_sf"/>
</dbReference>
<dbReference type="EMBL" id="JAJSBI010000029">
    <property type="protein sequence ID" value="MCD9879525.1"/>
    <property type="molecule type" value="Genomic_DNA"/>
</dbReference>
<dbReference type="InterPro" id="IPR006764">
    <property type="entry name" value="SAM_dep_MeTrfase_SAV2177_type"/>
</dbReference>
<dbReference type="PIRSF" id="PIRSF017393">
    <property type="entry name" value="MTase_SAV2177"/>
    <property type="match status" value="1"/>
</dbReference>
<proteinExistence type="predicted"/>
<organism evidence="1 2">
    <name type="scientific">Streptomyces guryensis</name>
    <dbReference type="NCBI Taxonomy" id="2886947"/>
    <lineage>
        <taxon>Bacteria</taxon>
        <taxon>Bacillati</taxon>
        <taxon>Actinomycetota</taxon>
        <taxon>Actinomycetes</taxon>
        <taxon>Kitasatosporales</taxon>
        <taxon>Streptomycetaceae</taxon>
        <taxon>Streptomyces</taxon>
    </lineage>
</organism>
<dbReference type="RefSeq" id="WP_232654469.1">
    <property type="nucleotide sequence ID" value="NZ_JAJSBI010000029.1"/>
</dbReference>
<comment type="caution">
    <text evidence="1">The sequence shown here is derived from an EMBL/GenBank/DDBJ whole genome shotgun (WGS) entry which is preliminary data.</text>
</comment>
<dbReference type="Gene3D" id="3.40.50.150">
    <property type="entry name" value="Vaccinia Virus protein VP39"/>
    <property type="match status" value="1"/>
</dbReference>
<reference evidence="1" key="1">
    <citation type="submission" date="2021-12" db="EMBL/GenBank/DDBJ databases">
        <authorList>
            <person name="Lee J.-H."/>
            <person name="Kim S.-B."/>
        </authorList>
    </citation>
    <scope>NUCLEOTIDE SEQUENCE</scope>
    <source>
        <strain evidence="1">NR30</strain>
    </source>
</reference>
<dbReference type="Proteomes" id="UP001108029">
    <property type="component" value="Unassembled WGS sequence"/>
</dbReference>
<dbReference type="AlphaFoldDB" id="A0A9Q3ZEK9"/>
<dbReference type="SUPFAM" id="SSF53335">
    <property type="entry name" value="S-adenosyl-L-methionine-dependent methyltransferases"/>
    <property type="match status" value="1"/>
</dbReference>
<dbReference type="GO" id="GO:0032259">
    <property type="term" value="P:methylation"/>
    <property type="evidence" value="ECO:0007669"/>
    <property type="project" value="UniProtKB-KW"/>
</dbReference>
<dbReference type="Pfam" id="PF04672">
    <property type="entry name" value="Methyltransf_19"/>
    <property type="match status" value="1"/>
</dbReference>
<evidence type="ECO:0000313" key="2">
    <source>
        <dbReference type="Proteomes" id="UP001108029"/>
    </source>
</evidence>
<keyword evidence="2" id="KW-1185">Reference proteome</keyword>
<keyword evidence="1" id="KW-0489">Methyltransferase</keyword>
<dbReference type="GO" id="GO:0008168">
    <property type="term" value="F:methyltransferase activity"/>
    <property type="evidence" value="ECO:0007669"/>
    <property type="project" value="UniProtKB-KW"/>
</dbReference>
<gene>
    <name evidence="1" type="ORF">LJ657_39275</name>
</gene>
<protein>
    <submittedName>
        <fullName evidence="1">SAM-dependent methyltransferase</fullName>
    </submittedName>
</protein>